<comment type="caution">
    <text evidence="1">The sequence shown here is derived from an EMBL/GenBank/DDBJ whole genome shotgun (WGS) entry which is preliminary data.</text>
</comment>
<gene>
    <name evidence="1" type="ORF">OLEA9_A018742</name>
</gene>
<evidence type="ECO:0000313" key="1">
    <source>
        <dbReference type="EMBL" id="CAA3004053.1"/>
    </source>
</evidence>
<dbReference type="Gramene" id="OE9A018742T2">
    <property type="protein sequence ID" value="OE9A018742C2"/>
    <property type="gene ID" value="OE9A018742"/>
</dbReference>
<dbReference type="EMBL" id="CACTIH010006081">
    <property type="protein sequence ID" value="CAA3004053.1"/>
    <property type="molecule type" value="Genomic_DNA"/>
</dbReference>
<evidence type="ECO:0000313" key="2">
    <source>
        <dbReference type="Proteomes" id="UP000594638"/>
    </source>
</evidence>
<dbReference type="AlphaFoldDB" id="A0A8S0TFP8"/>
<dbReference type="InterPro" id="IPR027417">
    <property type="entry name" value="P-loop_NTPase"/>
</dbReference>
<reference evidence="1 2" key="1">
    <citation type="submission" date="2019-12" db="EMBL/GenBank/DDBJ databases">
        <authorList>
            <person name="Alioto T."/>
            <person name="Alioto T."/>
            <person name="Gomez Garrido J."/>
        </authorList>
    </citation>
    <scope>NUCLEOTIDE SEQUENCE [LARGE SCALE GENOMIC DNA]</scope>
</reference>
<dbReference type="OrthoDB" id="1861185at2759"/>
<accession>A0A8S0TFP8</accession>
<sequence>MSGQSKKRTERVQDYTLNLVAHSLPNVFQMNRVEELIVKKLLKLVCKFLIFLRGEPGIGETQLRIQLATNVQIPADYGGLERKAVYIGNSIESSNHQAFKVIVGHMLVLVRAFCTGKAMKGMLILTNHPL</sequence>
<name>A0A8S0TFP8_OLEEU</name>
<dbReference type="Gene3D" id="3.40.50.300">
    <property type="entry name" value="P-loop containing nucleotide triphosphate hydrolases"/>
    <property type="match status" value="1"/>
</dbReference>
<keyword evidence="2" id="KW-1185">Reference proteome</keyword>
<dbReference type="Proteomes" id="UP000594638">
    <property type="component" value="Unassembled WGS sequence"/>
</dbReference>
<protein>
    <submittedName>
        <fullName evidence="1">Uncharacterized protein</fullName>
    </submittedName>
</protein>
<proteinExistence type="predicted"/>
<organism evidence="1 2">
    <name type="scientific">Olea europaea subsp. europaea</name>
    <dbReference type="NCBI Taxonomy" id="158383"/>
    <lineage>
        <taxon>Eukaryota</taxon>
        <taxon>Viridiplantae</taxon>
        <taxon>Streptophyta</taxon>
        <taxon>Embryophyta</taxon>
        <taxon>Tracheophyta</taxon>
        <taxon>Spermatophyta</taxon>
        <taxon>Magnoliopsida</taxon>
        <taxon>eudicotyledons</taxon>
        <taxon>Gunneridae</taxon>
        <taxon>Pentapetalae</taxon>
        <taxon>asterids</taxon>
        <taxon>lamiids</taxon>
        <taxon>Lamiales</taxon>
        <taxon>Oleaceae</taxon>
        <taxon>Oleeae</taxon>
        <taxon>Olea</taxon>
    </lineage>
</organism>